<evidence type="ECO:0000313" key="12">
    <source>
        <dbReference type="Proteomes" id="UP000005273"/>
    </source>
</evidence>
<keyword evidence="11" id="KW-0966">Cell projection</keyword>
<comment type="function">
    <text evidence="1 10">Controls the rotational direction of flagella during chemotaxis.</text>
</comment>
<proteinExistence type="inferred from homology"/>
<dbReference type="Proteomes" id="UP000005273">
    <property type="component" value="Unassembled WGS sequence"/>
</dbReference>
<evidence type="ECO:0000256" key="10">
    <source>
        <dbReference type="RuleBase" id="RU364125"/>
    </source>
</evidence>
<dbReference type="RefSeq" id="WP_057940812.1">
    <property type="nucleotide sequence ID" value="NZ_ACJX03000001.1"/>
</dbReference>
<dbReference type="GO" id="GO:0009425">
    <property type="term" value="C:bacterial-type flagellum basal body"/>
    <property type="evidence" value="ECO:0007669"/>
    <property type="project" value="InterPro"/>
</dbReference>
<dbReference type="InterPro" id="IPR005503">
    <property type="entry name" value="FliL"/>
</dbReference>
<gene>
    <name evidence="11" type="ORF">HMPREF1705_02854</name>
</gene>
<dbReference type="EMBL" id="ACJX03000001">
    <property type="protein sequence ID" value="KRT35617.1"/>
    <property type="molecule type" value="Genomic_DNA"/>
</dbReference>
<dbReference type="OrthoDB" id="5133at2"/>
<keyword evidence="4 10" id="KW-1003">Cell membrane</keyword>
<feature type="transmembrane region" description="Helical" evidence="10">
    <location>
        <begin position="6"/>
        <end position="26"/>
    </location>
</feature>
<dbReference type="GO" id="GO:0005886">
    <property type="term" value="C:plasma membrane"/>
    <property type="evidence" value="ECO:0007669"/>
    <property type="project" value="UniProtKB-SubCell"/>
</dbReference>
<evidence type="ECO:0000256" key="5">
    <source>
        <dbReference type="ARBA" id="ARBA00022500"/>
    </source>
</evidence>
<keyword evidence="12" id="KW-1185">Reference proteome</keyword>
<comment type="subcellular location">
    <subcellularLocation>
        <location evidence="2">Cell membrane</location>
        <topology evidence="2">Single-pass membrane protein</topology>
    </subcellularLocation>
</comment>
<keyword evidence="7 10" id="KW-0283">Flagellar rotation</keyword>
<name>A0A0T5XBD3_9BACT</name>
<keyword evidence="8 10" id="KW-1133">Transmembrane helix</keyword>
<evidence type="ECO:0000313" key="11">
    <source>
        <dbReference type="EMBL" id="KRT35617.1"/>
    </source>
</evidence>
<evidence type="ECO:0000256" key="3">
    <source>
        <dbReference type="ARBA" id="ARBA00008281"/>
    </source>
</evidence>
<dbReference type="GO" id="GO:0006935">
    <property type="term" value="P:chemotaxis"/>
    <property type="evidence" value="ECO:0007669"/>
    <property type="project" value="UniProtKB-KW"/>
</dbReference>
<dbReference type="AlphaFoldDB" id="A0A0T5XBD3"/>
<evidence type="ECO:0000256" key="6">
    <source>
        <dbReference type="ARBA" id="ARBA00022692"/>
    </source>
</evidence>
<dbReference type="GO" id="GO:0071978">
    <property type="term" value="P:bacterial-type flagellum-dependent swarming motility"/>
    <property type="evidence" value="ECO:0007669"/>
    <property type="project" value="TreeGrafter"/>
</dbReference>
<organism evidence="11 12">
    <name type="scientific">Acetomicrobium hydrogeniformans ATCC BAA-1850</name>
    <dbReference type="NCBI Taxonomy" id="592015"/>
    <lineage>
        <taxon>Bacteria</taxon>
        <taxon>Thermotogati</taxon>
        <taxon>Synergistota</taxon>
        <taxon>Synergistia</taxon>
        <taxon>Synergistales</taxon>
        <taxon>Acetomicrobiaceae</taxon>
        <taxon>Acetomicrobium</taxon>
    </lineage>
</organism>
<evidence type="ECO:0000256" key="1">
    <source>
        <dbReference type="ARBA" id="ARBA00002254"/>
    </source>
</evidence>
<dbReference type="PANTHER" id="PTHR35091:SF2">
    <property type="entry name" value="FLAGELLAR PROTEIN FLIL"/>
    <property type="match status" value="1"/>
</dbReference>
<dbReference type="Pfam" id="PF03748">
    <property type="entry name" value="FliL"/>
    <property type="match status" value="1"/>
</dbReference>
<dbReference type="STRING" id="592015.HMPREF1705_02854"/>
<reference evidence="12" key="1">
    <citation type="submission" date="2012-09" db="EMBL/GenBank/DDBJ databases">
        <authorList>
            <person name="Weinstock G."/>
            <person name="Sodergren E."/>
            <person name="Clifton S."/>
            <person name="Fulton L."/>
            <person name="Fulton B."/>
            <person name="Courtney L."/>
            <person name="Fronick C."/>
            <person name="Harrison M."/>
            <person name="Strong C."/>
            <person name="Farmer C."/>
            <person name="Delehaunty K."/>
            <person name="Markovic C."/>
            <person name="Hall O."/>
            <person name="Minx P."/>
            <person name="Tomlinson C."/>
            <person name="Mitreva M."/>
            <person name="Nelson J."/>
            <person name="Hou S."/>
            <person name="Wollam A."/>
            <person name="Pepin K.H."/>
            <person name="Johnson M."/>
            <person name="Bhonagiri V."/>
            <person name="Nash W.E."/>
            <person name="Suruliraj S."/>
            <person name="Warren W."/>
            <person name="Chinwalla A."/>
            <person name="Mardis E.R."/>
            <person name="Wilson R.K."/>
        </authorList>
    </citation>
    <scope>NUCLEOTIDE SEQUENCE [LARGE SCALE GENOMIC DNA]</scope>
    <source>
        <strain evidence="12">OS1</strain>
    </source>
</reference>
<dbReference type="eggNOG" id="COG1580">
    <property type="taxonomic scope" value="Bacteria"/>
</dbReference>
<evidence type="ECO:0000256" key="7">
    <source>
        <dbReference type="ARBA" id="ARBA00022779"/>
    </source>
</evidence>
<sequence length="151" mass="16863">MVKRFLIIIIVGLICLILGVGGGILLGNKFFGKPQPLDGSYKEIAKPGAMLQLGDFTVNLADKDPHIVRFNLVLELSDPAFLTTISEQGWISRIKNEIILTCKNRYYDDLRTADGVLALAQDISKRLNTILPPVKDKLPVRNVLFQEFIIQ</sequence>
<evidence type="ECO:0000256" key="8">
    <source>
        <dbReference type="ARBA" id="ARBA00022989"/>
    </source>
</evidence>
<comment type="caution">
    <text evidence="11">The sequence shown here is derived from an EMBL/GenBank/DDBJ whole genome shotgun (WGS) entry which is preliminary data.</text>
</comment>
<dbReference type="PANTHER" id="PTHR35091">
    <property type="entry name" value="FLAGELLAR PROTEIN FLIL"/>
    <property type="match status" value="1"/>
</dbReference>
<keyword evidence="11" id="KW-0282">Flagellum</keyword>
<evidence type="ECO:0000256" key="4">
    <source>
        <dbReference type="ARBA" id="ARBA00022475"/>
    </source>
</evidence>
<keyword evidence="5 10" id="KW-0145">Chemotaxis</keyword>
<protein>
    <recommendedName>
        <fullName evidence="10">Flagellar protein FliL</fullName>
    </recommendedName>
</protein>
<evidence type="ECO:0000256" key="2">
    <source>
        <dbReference type="ARBA" id="ARBA00004162"/>
    </source>
</evidence>
<accession>A0A0T5XBD3</accession>
<keyword evidence="6 10" id="KW-0812">Transmembrane</keyword>
<evidence type="ECO:0000256" key="9">
    <source>
        <dbReference type="ARBA" id="ARBA00023136"/>
    </source>
</evidence>
<comment type="similarity">
    <text evidence="3 10">Belongs to the FliL family.</text>
</comment>
<keyword evidence="9 10" id="KW-0472">Membrane</keyword>
<keyword evidence="11" id="KW-0969">Cilium</keyword>